<keyword evidence="3" id="KW-0238">DNA-binding</keyword>
<evidence type="ECO:0000313" key="7">
    <source>
        <dbReference type="Proteomes" id="UP000325161"/>
    </source>
</evidence>
<keyword evidence="4" id="KW-0804">Transcription</keyword>
<dbReference type="PROSITE" id="PS50931">
    <property type="entry name" value="HTH_LYSR"/>
    <property type="match status" value="1"/>
</dbReference>
<dbReference type="SUPFAM" id="SSF46785">
    <property type="entry name" value="Winged helix' DNA-binding domain"/>
    <property type="match status" value="1"/>
</dbReference>
<dbReference type="CDD" id="cd08422">
    <property type="entry name" value="PBP2_CrgA_like"/>
    <property type="match status" value="1"/>
</dbReference>
<proteinExistence type="inferred from homology"/>
<dbReference type="InterPro" id="IPR000847">
    <property type="entry name" value="LysR_HTH_N"/>
</dbReference>
<dbReference type="Gene3D" id="3.40.190.290">
    <property type="match status" value="1"/>
</dbReference>
<dbReference type="SUPFAM" id="SSF53850">
    <property type="entry name" value="Periplasmic binding protein-like II"/>
    <property type="match status" value="1"/>
</dbReference>
<comment type="similarity">
    <text evidence="1">Belongs to the LysR transcriptional regulatory family.</text>
</comment>
<protein>
    <submittedName>
        <fullName evidence="6">LysR family transcriptional regulator</fullName>
    </submittedName>
</protein>
<keyword evidence="2" id="KW-0805">Transcription regulation</keyword>
<name>A0A5C0B0P5_9BURK</name>
<dbReference type="PANTHER" id="PTHR30537">
    <property type="entry name" value="HTH-TYPE TRANSCRIPTIONAL REGULATOR"/>
    <property type="match status" value="1"/>
</dbReference>
<dbReference type="GO" id="GO:0043565">
    <property type="term" value="F:sequence-specific DNA binding"/>
    <property type="evidence" value="ECO:0007669"/>
    <property type="project" value="TreeGrafter"/>
</dbReference>
<dbReference type="EMBL" id="CP043046">
    <property type="protein sequence ID" value="QEI08309.1"/>
    <property type="molecule type" value="Genomic_DNA"/>
</dbReference>
<dbReference type="InterPro" id="IPR058163">
    <property type="entry name" value="LysR-type_TF_proteobact-type"/>
</dbReference>
<dbReference type="Pfam" id="PF03466">
    <property type="entry name" value="LysR_substrate"/>
    <property type="match status" value="1"/>
</dbReference>
<dbReference type="Proteomes" id="UP000325161">
    <property type="component" value="Chromosome"/>
</dbReference>
<sequence length="312" mass="34458">MIELDNARIDELAALLAVAREGSFVAAGRALERHASIVSKRIAALEQRLGVRLIERTTRRVRLTETGSRLADKLRAAGTLILDAEQEASQGAAELRGKLRIAFPTAMGRQWLAPLLPTFMKRYPALQVEVNYSERYIDLVAEGYDAAVRIGVLRDSRLVARKLGDHQRILCASPDYLEQYGVPTTPADLAQHNCLEFQGFASYPEWHLSNGERTESVTARGSLRSNDNMALLEAARAGVGILGAGEWLMSTDLRTGTLVRVLPDWAFDVDGGIYLVRPSAQFTPARTTAFIDWIREQFRSNIPWGRAAPGGD</sequence>
<dbReference type="InterPro" id="IPR036390">
    <property type="entry name" value="WH_DNA-bd_sf"/>
</dbReference>
<evidence type="ECO:0000259" key="5">
    <source>
        <dbReference type="PROSITE" id="PS50931"/>
    </source>
</evidence>
<organism evidence="6 7">
    <name type="scientific">Pigmentiphaga aceris</name>
    <dbReference type="NCBI Taxonomy" id="1940612"/>
    <lineage>
        <taxon>Bacteria</taxon>
        <taxon>Pseudomonadati</taxon>
        <taxon>Pseudomonadota</taxon>
        <taxon>Betaproteobacteria</taxon>
        <taxon>Burkholderiales</taxon>
        <taxon>Alcaligenaceae</taxon>
        <taxon>Pigmentiphaga</taxon>
    </lineage>
</organism>
<dbReference type="GO" id="GO:0003700">
    <property type="term" value="F:DNA-binding transcription factor activity"/>
    <property type="evidence" value="ECO:0007669"/>
    <property type="project" value="InterPro"/>
</dbReference>
<dbReference type="RefSeq" id="WP_148817762.1">
    <property type="nucleotide sequence ID" value="NZ_CP043046.1"/>
</dbReference>
<reference evidence="6 7" key="1">
    <citation type="submission" date="2019-08" db="EMBL/GenBank/DDBJ databases">
        <title>Amphibian skin-associated Pigmentiphaga: genome sequence and occurrence across geography and hosts.</title>
        <authorList>
            <person name="Bletz M.C."/>
            <person name="Bunk B."/>
            <person name="Sproeer C."/>
            <person name="Biwer P."/>
            <person name="Reiter S."/>
            <person name="Rabemananjara F.C.E."/>
            <person name="Schulz S."/>
            <person name="Overmann J."/>
            <person name="Vences M."/>
        </authorList>
    </citation>
    <scope>NUCLEOTIDE SEQUENCE [LARGE SCALE GENOMIC DNA]</scope>
    <source>
        <strain evidence="6 7">Mada1488</strain>
    </source>
</reference>
<feature type="domain" description="HTH lysR-type" evidence="5">
    <location>
        <begin position="9"/>
        <end position="64"/>
    </location>
</feature>
<evidence type="ECO:0000256" key="3">
    <source>
        <dbReference type="ARBA" id="ARBA00023125"/>
    </source>
</evidence>
<dbReference type="AlphaFoldDB" id="A0A5C0B0P5"/>
<accession>A0A5C0B0P5</accession>
<dbReference type="KEGG" id="pacr:FXN63_22585"/>
<dbReference type="InterPro" id="IPR036388">
    <property type="entry name" value="WH-like_DNA-bd_sf"/>
</dbReference>
<dbReference type="Gene3D" id="1.10.10.10">
    <property type="entry name" value="Winged helix-like DNA-binding domain superfamily/Winged helix DNA-binding domain"/>
    <property type="match status" value="1"/>
</dbReference>
<evidence type="ECO:0000256" key="1">
    <source>
        <dbReference type="ARBA" id="ARBA00009437"/>
    </source>
</evidence>
<evidence type="ECO:0000256" key="2">
    <source>
        <dbReference type="ARBA" id="ARBA00023015"/>
    </source>
</evidence>
<dbReference type="PANTHER" id="PTHR30537:SF5">
    <property type="entry name" value="HTH-TYPE TRANSCRIPTIONAL ACTIVATOR TTDR-RELATED"/>
    <property type="match status" value="1"/>
</dbReference>
<dbReference type="GO" id="GO:0006351">
    <property type="term" value="P:DNA-templated transcription"/>
    <property type="evidence" value="ECO:0007669"/>
    <property type="project" value="TreeGrafter"/>
</dbReference>
<dbReference type="FunFam" id="3.40.190.290:FF:000001">
    <property type="entry name" value="Transcriptional regulator, LysR family"/>
    <property type="match status" value="1"/>
</dbReference>
<dbReference type="InterPro" id="IPR005119">
    <property type="entry name" value="LysR_subst-bd"/>
</dbReference>
<dbReference type="Pfam" id="PF00126">
    <property type="entry name" value="HTH_1"/>
    <property type="match status" value="1"/>
</dbReference>
<evidence type="ECO:0000313" key="6">
    <source>
        <dbReference type="EMBL" id="QEI08309.1"/>
    </source>
</evidence>
<keyword evidence="7" id="KW-1185">Reference proteome</keyword>
<gene>
    <name evidence="6" type="ORF">FXN63_22585</name>
</gene>
<dbReference type="OrthoDB" id="8928056at2"/>
<evidence type="ECO:0000256" key="4">
    <source>
        <dbReference type="ARBA" id="ARBA00023163"/>
    </source>
</evidence>